<proteinExistence type="predicted"/>
<organism evidence="1 2">
    <name type="scientific">Lentilactobacillus kosonis</name>
    <dbReference type="NCBI Taxonomy" id="2810561"/>
    <lineage>
        <taxon>Bacteria</taxon>
        <taxon>Bacillati</taxon>
        <taxon>Bacillota</taxon>
        <taxon>Bacilli</taxon>
        <taxon>Lactobacillales</taxon>
        <taxon>Lactobacillaceae</taxon>
        <taxon>Lentilactobacillus</taxon>
    </lineage>
</organism>
<dbReference type="EMBL" id="BEXA01000008">
    <property type="protein sequence ID" value="GAY74250.1"/>
    <property type="molecule type" value="Genomic_DNA"/>
</dbReference>
<dbReference type="RefSeq" id="WP_160114478.1">
    <property type="nucleotide sequence ID" value="NZ_BEXA01000008.1"/>
</dbReference>
<name>A0A401FPE2_9LACO</name>
<sequence>MTKSNLEKFHAGDVVTLSQHEYPLYSDPIFMESKTEEVITIQIVNKKVSAKDEQKS</sequence>
<dbReference type="Proteomes" id="UP000286974">
    <property type="component" value="Unassembled WGS sequence"/>
</dbReference>
<protein>
    <submittedName>
        <fullName evidence="1">Uncharacterized protein</fullName>
    </submittedName>
</protein>
<comment type="caution">
    <text evidence="1">The sequence shown here is derived from an EMBL/GenBank/DDBJ whole genome shotgun (WGS) entry which is preliminary data.</text>
</comment>
<gene>
    <name evidence="1" type="ORF">NBRC111893_2396</name>
</gene>
<evidence type="ECO:0000313" key="1">
    <source>
        <dbReference type="EMBL" id="GAY74250.1"/>
    </source>
</evidence>
<accession>A0A401FPE2</accession>
<evidence type="ECO:0000313" key="2">
    <source>
        <dbReference type="Proteomes" id="UP000286974"/>
    </source>
</evidence>
<dbReference type="AlphaFoldDB" id="A0A401FPE2"/>
<keyword evidence="2" id="KW-1185">Reference proteome</keyword>
<reference evidence="1 2" key="1">
    <citation type="submission" date="2017-11" db="EMBL/GenBank/DDBJ databases">
        <title>Draft Genome Sequence of Lactobacillus curieae NBRC 111893 isolated from Koso, a Japanese sugar-Vegetable Fermented Beverage.</title>
        <authorList>
            <person name="Chiou T.Y."/>
            <person name="Oshima K."/>
            <person name="Suda W."/>
            <person name="Hattori M."/>
            <person name="Takahashi T."/>
        </authorList>
    </citation>
    <scope>NUCLEOTIDE SEQUENCE [LARGE SCALE GENOMIC DNA]</scope>
    <source>
        <strain evidence="1 2">NBRC111893</strain>
    </source>
</reference>